<proteinExistence type="predicted"/>
<evidence type="ECO:0000313" key="2">
    <source>
        <dbReference type="EMBL" id="TRM68303.1"/>
    </source>
</evidence>
<evidence type="ECO:0000256" key="1">
    <source>
        <dbReference type="SAM" id="Phobius"/>
    </source>
</evidence>
<dbReference type="Proteomes" id="UP000320762">
    <property type="component" value="Unassembled WGS sequence"/>
</dbReference>
<keyword evidence="1" id="KW-0812">Transmembrane</keyword>
<evidence type="ECO:0000313" key="3">
    <source>
        <dbReference type="Proteomes" id="UP000320762"/>
    </source>
</evidence>
<dbReference type="AlphaFoldDB" id="A0A550CU47"/>
<feature type="transmembrane region" description="Helical" evidence="1">
    <location>
        <begin position="133"/>
        <end position="153"/>
    </location>
</feature>
<dbReference type="GO" id="GO:0005783">
    <property type="term" value="C:endoplasmic reticulum"/>
    <property type="evidence" value="ECO:0007669"/>
    <property type="project" value="TreeGrafter"/>
</dbReference>
<feature type="transmembrane region" description="Helical" evidence="1">
    <location>
        <begin position="6"/>
        <end position="34"/>
    </location>
</feature>
<keyword evidence="1" id="KW-1133">Transmembrane helix</keyword>
<feature type="transmembrane region" description="Helical" evidence="1">
    <location>
        <begin position="198"/>
        <end position="218"/>
    </location>
</feature>
<sequence>MSSPLSLAVMLPTIVPAGPFTISVGLLVTIFYLFRPLYTTSKQISWILTTTAGAVMTLSSLPFLYCYAQAGADVTGVPLLPAFAYVTNRFFQGYLVTDLAIGAVVYRDQVTLSTGWVHHTIYLHIVELAIRRSWMHVFCIAGVMEFPTFLLGLMCLRPRLRNNTVFAVAFFTTRIAFHIALLWSYFVHRDVALGGSAVPAMILAAVLPMHALWFYGCLRGFVRRARTPAPQPTTIRLDIYASATPPILTASPAGVVTSQEVAPHETVVRRSMRIRSRIRRRATQAFVTRSEHARELVRALPALWEIWWSWESGLRAVTPHAMQARGWIEERTGKGVSDYVGLASPPAGNVA</sequence>
<feature type="transmembrane region" description="Helical" evidence="1">
    <location>
        <begin position="165"/>
        <end position="186"/>
    </location>
</feature>
<keyword evidence="1" id="KW-0472">Membrane</keyword>
<dbReference type="STRING" id="97359.A0A550CU47"/>
<comment type="caution">
    <text evidence="2">The sequence shown here is derived from an EMBL/GenBank/DDBJ whole genome shotgun (WGS) entry which is preliminary data.</text>
</comment>
<keyword evidence="3" id="KW-1185">Reference proteome</keyword>
<feature type="transmembrane region" description="Helical" evidence="1">
    <location>
        <begin position="46"/>
        <end position="70"/>
    </location>
</feature>
<protein>
    <recommendedName>
        <fullName evidence="4">TLC domain-containing protein</fullName>
    </recommendedName>
</protein>
<reference evidence="2 3" key="1">
    <citation type="journal article" date="2019" name="New Phytol.">
        <title>Comparative genomics reveals unique wood-decay strategies and fruiting body development in the Schizophyllaceae.</title>
        <authorList>
            <person name="Almasi E."/>
            <person name="Sahu N."/>
            <person name="Krizsan K."/>
            <person name="Balint B."/>
            <person name="Kovacs G.M."/>
            <person name="Kiss B."/>
            <person name="Cseklye J."/>
            <person name="Drula E."/>
            <person name="Henrissat B."/>
            <person name="Nagy I."/>
            <person name="Chovatia M."/>
            <person name="Adam C."/>
            <person name="LaButti K."/>
            <person name="Lipzen A."/>
            <person name="Riley R."/>
            <person name="Grigoriev I.V."/>
            <person name="Nagy L.G."/>
        </authorList>
    </citation>
    <scope>NUCLEOTIDE SEQUENCE [LARGE SCALE GENOMIC DNA]</scope>
    <source>
        <strain evidence="2 3">NL-1724</strain>
    </source>
</reference>
<gene>
    <name evidence="2" type="ORF">BD626DRAFT_565149</name>
</gene>
<evidence type="ECO:0008006" key="4">
    <source>
        <dbReference type="Google" id="ProtNLM"/>
    </source>
</evidence>
<dbReference type="InterPro" id="IPR050846">
    <property type="entry name" value="TLCD"/>
</dbReference>
<dbReference type="GO" id="GO:0055088">
    <property type="term" value="P:lipid homeostasis"/>
    <property type="evidence" value="ECO:0007669"/>
    <property type="project" value="TreeGrafter"/>
</dbReference>
<dbReference type="OrthoDB" id="341353at2759"/>
<organism evidence="2 3">
    <name type="scientific">Schizophyllum amplum</name>
    <dbReference type="NCBI Taxonomy" id="97359"/>
    <lineage>
        <taxon>Eukaryota</taxon>
        <taxon>Fungi</taxon>
        <taxon>Dikarya</taxon>
        <taxon>Basidiomycota</taxon>
        <taxon>Agaricomycotina</taxon>
        <taxon>Agaricomycetes</taxon>
        <taxon>Agaricomycetidae</taxon>
        <taxon>Agaricales</taxon>
        <taxon>Schizophyllaceae</taxon>
        <taxon>Schizophyllum</taxon>
    </lineage>
</organism>
<dbReference type="PANTHER" id="PTHR13439">
    <property type="entry name" value="CT120 PROTEIN"/>
    <property type="match status" value="1"/>
</dbReference>
<name>A0A550CU47_9AGAR</name>
<accession>A0A550CU47</accession>
<dbReference type="PANTHER" id="PTHR13439:SF72">
    <property type="entry name" value="TLC DOMAIN-CONTAINING PROTEIN"/>
    <property type="match status" value="1"/>
</dbReference>
<dbReference type="EMBL" id="VDMD01000002">
    <property type="protein sequence ID" value="TRM68303.1"/>
    <property type="molecule type" value="Genomic_DNA"/>
</dbReference>